<evidence type="ECO:0000256" key="3">
    <source>
        <dbReference type="ARBA" id="ARBA00020978"/>
    </source>
</evidence>
<keyword evidence="7" id="KW-0472">Membrane</keyword>
<comment type="subcellular location">
    <subcellularLocation>
        <location evidence="1">Golgi apparatus membrane</location>
        <topology evidence="1">Peripheral membrane protein</topology>
    </subcellularLocation>
</comment>
<keyword evidence="4" id="KW-0813">Transport</keyword>
<dbReference type="RefSeq" id="XP_012182420.1">
    <property type="nucleotide sequence ID" value="XM_012327030.1"/>
</dbReference>
<accession>J4HX78</accession>
<keyword evidence="6" id="KW-0333">Golgi apparatus</keyword>
<dbReference type="OrthoDB" id="46189at2759"/>
<keyword evidence="9" id="KW-1185">Reference proteome</keyword>
<organism evidence="8 9">
    <name type="scientific">Fibroporia radiculosa</name>
    <dbReference type="NCBI Taxonomy" id="599839"/>
    <lineage>
        <taxon>Eukaryota</taxon>
        <taxon>Fungi</taxon>
        <taxon>Dikarya</taxon>
        <taxon>Basidiomycota</taxon>
        <taxon>Agaricomycotina</taxon>
        <taxon>Agaricomycetes</taxon>
        <taxon>Polyporales</taxon>
        <taxon>Fibroporiaceae</taxon>
        <taxon>Fibroporia</taxon>
    </lineage>
</organism>
<evidence type="ECO:0000256" key="4">
    <source>
        <dbReference type="ARBA" id="ARBA00022448"/>
    </source>
</evidence>
<name>J4HX78_9APHY</name>
<sequence length="938" mass="104398">MAARPSVMTSRSSAANLQLDPANIESRPWALPRSSSLAATVGQTLPDDFNPDDLFSKHTISEVKVVQQRFRSNAEAKQEELRIMVGERYRDLLQASASIISMAETSKHAMKAFNEMHAVVSSVEMARAPKRTSIAEEDKHLQALQSLSAHLKLLLDAPEHLWRFMEQQQYYHAAWLFLTTRVVHRTLLQEENGDQSWRVCGINVLEQVPLVQRQWDAVSQFRPQIAHKATLSLRELTTSPGEVCATLLTLHLLESRPLAETASIFLAQRSKTLSSALLQSGEHLPNGPTLGSSESDSKLSSRSRKLVVREIKQKIRNVMDIISRTVGLARVIFEHRNGSNEPSMMETALEFIQSDSAHSRSLPSELRLSIQSLLSSLPSSTHHLLSANIRSYKPYVDVKSSSSAISQSEFHDRVSTWFTKSVDTARVAITHWFSILLTVQEVWDVRSSSWNWILTLDGLDTSEKRHIKSLFDELTQRQVKAVWKSTLDLVEASFEERLDSALGVLMGDPQADVSDPQPVEYLFRAPPISAPSSSPSKMNPSPAVISFQRYRSSLQRQLDGRTPLLDDFLSMGEQYALELEKDMQVIRDVDSDSQYAQFFFATFTIGLTTVLVSMMSAQLLESYRPGAEALCFKLVDLLEKRANASDNAEISKLALIFLSRIAGEYSSSTFPRVIGCSDAAIEVFQERMHNLHAKALEQWRQCIVQQSVEKHWLDSSSRPATSRAKSGNILDNCRVGSLTLTAATDTFTSARLSSSMTAVLLSLSTSMYELGAFADPSYSQHAVGMLRSLIVSLLDNYDLDEGLKEQADVQIYHDFRFMQKLVELWGNMRSEATDRLDSHLRSIGGKLLTQGIPVSLLDIDREISEQLSRMQNLITPLLPQPVSNSASLTSKGAVNTGASSSLLRYGVPSVEQGSLPALDLVKPSARFGLLLVGTTTVR</sequence>
<dbReference type="HOGENOM" id="CLU_008852_0_0_1"/>
<evidence type="ECO:0000313" key="9">
    <source>
        <dbReference type="Proteomes" id="UP000006352"/>
    </source>
</evidence>
<evidence type="ECO:0000256" key="6">
    <source>
        <dbReference type="ARBA" id="ARBA00023034"/>
    </source>
</evidence>
<dbReference type="InParanoid" id="J4HX78"/>
<evidence type="ECO:0000256" key="5">
    <source>
        <dbReference type="ARBA" id="ARBA00022927"/>
    </source>
</evidence>
<dbReference type="Proteomes" id="UP000006352">
    <property type="component" value="Unassembled WGS sequence"/>
</dbReference>
<dbReference type="EMBL" id="HE797102">
    <property type="protein sequence ID" value="CCM03137.1"/>
    <property type="molecule type" value="Genomic_DNA"/>
</dbReference>
<dbReference type="InterPro" id="IPR033370">
    <property type="entry name" value="COG1"/>
</dbReference>
<evidence type="ECO:0000256" key="7">
    <source>
        <dbReference type="ARBA" id="ARBA00023136"/>
    </source>
</evidence>
<reference evidence="8 9" key="1">
    <citation type="journal article" date="2012" name="Appl. Environ. Microbiol.">
        <title>Short-read sequencing for genomic analysis of the brown rot fungus Fibroporia radiculosa.</title>
        <authorList>
            <person name="Tang J.D."/>
            <person name="Perkins A.D."/>
            <person name="Sonstegard T.S."/>
            <person name="Schroeder S.G."/>
            <person name="Burgess S.C."/>
            <person name="Diehl S.V."/>
        </authorList>
    </citation>
    <scope>NUCLEOTIDE SEQUENCE [LARGE SCALE GENOMIC DNA]</scope>
    <source>
        <strain evidence="8 9">TFFH 294</strain>
    </source>
</reference>
<evidence type="ECO:0000256" key="2">
    <source>
        <dbReference type="ARBA" id="ARBA00006653"/>
    </source>
</evidence>
<dbReference type="GeneID" id="24098048"/>
<dbReference type="AlphaFoldDB" id="J4HX78"/>
<dbReference type="Pfam" id="PF08700">
    <property type="entry name" value="VPS51_Exo84_N"/>
    <property type="match status" value="1"/>
</dbReference>
<dbReference type="GO" id="GO:0015031">
    <property type="term" value="P:protein transport"/>
    <property type="evidence" value="ECO:0007669"/>
    <property type="project" value="UniProtKB-KW"/>
</dbReference>
<comment type="similarity">
    <text evidence="2">Belongs to the COG1 family.</text>
</comment>
<dbReference type="PANTHER" id="PTHR31658">
    <property type="entry name" value="CONSERVED OLIGOMERIC GOLGI COMPLEX SUBUNIT 1"/>
    <property type="match status" value="1"/>
</dbReference>
<evidence type="ECO:0000256" key="1">
    <source>
        <dbReference type="ARBA" id="ARBA00004395"/>
    </source>
</evidence>
<dbReference type="STRING" id="599839.J4HX78"/>
<gene>
    <name evidence="8" type="ORF">FIBRA_05258</name>
</gene>
<protein>
    <recommendedName>
        <fullName evidence="3">Conserved oligomeric Golgi complex subunit 1</fullName>
    </recommendedName>
</protein>
<proteinExistence type="inferred from homology"/>
<keyword evidence="5" id="KW-0653">Protein transport</keyword>
<dbReference type="GO" id="GO:0000139">
    <property type="term" value="C:Golgi membrane"/>
    <property type="evidence" value="ECO:0007669"/>
    <property type="project" value="UniProtKB-SubCell"/>
</dbReference>
<dbReference type="PANTHER" id="PTHR31658:SF0">
    <property type="entry name" value="CONSERVED OLIGOMERIC GOLGI COMPLEX SUBUNIT 1"/>
    <property type="match status" value="1"/>
</dbReference>
<dbReference type="GO" id="GO:0017119">
    <property type="term" value="C:Golgi transport complex"/>
    <property type="evidence" value="ECO:0007669"/>
    <property type="project" value="InterPro"/>
</dbReference>
<evidence type="ECO:0000313" key="8">
    <source>
        <dbReference type="EMBL" id="CCM03137.1"/>
    </source>
</evidence>
<dbReference type="GO" id="GO:0006891">
    <property type="term" value="P:intra-Golgi vesicle-mediated transport"/>
    <property type="evidence" value="ECO:0007669"/>
    <property type="project" value="InterPro"/>
</dbReference>